<dbReference type="EMBL" id="CAEZUR010000036">
    <property type="protein sequence ID" value="CAB4607043.1"/>
    <property type="molecule type" value="Genomic_DNA"/>
</dbReference>
<evidence type="ECO:0000313" key="1">
    <source>
        <dbReference type="EMBL" id="CAB4607043.1"/>
    </source>
</evidence>
<sequence length="96" mass="11198">MFDVTFRDGSEAEFRGSLGTRIPNEFMDDEYDAFSFALLMDQLQPGTIYRFRNYSAVLDVNKKDALFVRMIIEDNFLDVKFSDDAPEVPYRTSNNF</sequence>
<reference evidence="1" key="1">
    <citation type="submission" date="2020-05" db="EMBL/GenBank/DDBJ databases">
        <authorList>
            <person name="Chiriac C."/>
            <person name="Salcher M."/>
            <person name="Ghai R."/>
            <person name="Kavagutti S V."/>
        </authorList>
    </citation>
    <scope>NUCLEOTIDE SEQUENCE</scope>
</reference>
<gene>
    <name evidence="1" type="ORF">UFOPK1843_00577</name>
</gene>
<dbReference type="AlphaFoldDB" id="A0A6J6H3Q9"/>
<name>A0A6J6H3Q9_9ZZZZ</name>
<proteinExistence type="predicted"/>
<protein>
    <submittedName>
        <fullName evidence="1">Unannotated protein</fullName>
    </submittedName>
</protein>
<organism evidence="1">
    <name type="scientific">freshwater metagenome</name>
    <dbReference type="NCBI Taxonomy" id="449393"/>
    <lineage>
        <taxon>unclassified sequences</taxon>
        <taxon>metagenomes</taxon>
        <taxon>ecological metagenomes</taxon>
    </lineage>
</organism>
<accession>A0A6J6H3Q9</accession>